<dbReference type="EMBL" id="RAQU01000007">
    <property type="protein sequence ID" value="RKK05989.1"/>
    <property type="molecule type" value="Genomic_DNA"/>
</dbReference>
<protein>
    <submittedName>
        <fullName evidence="4">Response regulator</fullName>
    </submittedName>
</protein>
<evidence type="ECO:0000259" key="3">
    <source>
        <dbReference type="PROSITE" id="PS50110"/>
    </source>
</evidence>
<dbReference type="SMART" id="SM00448">
    <property type="entry name" value="REC"/>
    <property type="match status" value="1"/>
</dbReference>
<evidence type="ECO:0000313" key="4">
    <source>
        <dbReference type="EMBL" id="RKK05989.1"/>
    </source>
</evidence>
<dbReference type="GO" id="GO:0000160">
    <property type="term" value="P:phosphorelay signal transduction system"/>
    <property type="evidence" value="ECO:0007669"/>
    <property type="project" value="InterPro"/>
</dbReference>
<feature type="domain" description="Response regulatory" evidence="3">
    <location>
        <begin position="4"/>
        <end position="118"/>
    </location>
</feature>
<dbReference type="Proteomes" id="UP000278036">
    <property type="component" value="Unassembled WGS sequence"/>
</dbReference>
<comment type="caution">
    <text evidence="4">The sequence shown here is derived from an EMBL/GenBank/DDBJ whole genome shotgun (WGS) entry which is preliminary data.</text>
</comment>
<dbReference type="InterPro" id="IPR050595">
    <property type="entry name" value="Bact_response_regulator"/>
</dbReference>
<evidence type="ECO:0000256" key="1">
    <source>
        <dbReference type="ARBA" id="ARBA00022553"/>
    </source>
</evidence>
<dbReference type="Pfam" id="PF00072">
    <property type="entry name" value="Response_reg"/>
    <property type="match status" value="1"/>
</dbReference>
<reference evidence="4 7" key="1">
    <citation type="submission" date="2018-09" db="EMBL/GenBank/DDBJ databases">
        <title>Roseomonas sp. nov., isolated from feces of Tibetan antelopes in the Qinghai-Tibet plateau, China.</title>
        <authorList>
            <person name="Tian Z."/>
        </authorList>
    </citation>
    <scope>NUCLEOTIDE SEQUENCE [LARGE SCALE GENOMIC DNA]</scope>
    <source>
        <strain evidence="5 6">Z23</strain>
        <strain evidence="4 7">Z24</strain>
    </source>
</reference>
<evidence type="ECO:0000313" key="5">
    <source>
        <dbReference type="EMBL" id="RMI19788.1"/>
    </source>
</evidence>
<organism evidence="4 7">
    <name type="scientific">Teichococcus wenyumeiae</name>
    <dbReference type="NCBI Taxonomy" id="2478470"/>
    <lineage>
        <taxon>Bacteria</taxon>
        <taxon>Pseudomonadati</taxon>
        <taxon>Pseudomonadota</taxon>
        <taxon>Alphaproteobacteria</taxon>
        <taxon>Acetobacterales</taxon>
        <taxon>Roseomonadaceae</taxon>
        <taxon>Roseomonas</taxon>
    </lineage>
</organism>
<dbReference type="PANTHER" id="PTHR44591:SF25">
    <property type="entry name" value="CHEMOTAXIS TWO-COMPONENT RESPONSE REGULATOR"/>
    <property type="match status" value="1"/>
</dbReference>
<dbReference type="EMBL" id="RFLX01000015">
    <property type="protein sequence ID" value="RMI19788.1"/>
    <property type="molecule type" value="Genomic_DNA"/>
</dbReference>
<dbReference type="OrthoDB" id="9782655at2"/>
<sequence length="120" mass="12785">MRNMLAIVEDDASARAALISLVGALGFTGLGFPDAASFLAFEDLDEVRCLIADVRLPHISGIQLHHRLRAAGRELPTILITAYPDPVSSRNAIAAGIQAYLAKPVQPDELLAHLHAILGP</sequence>
<evidence type="ECO:0000313" key="7">
    <source>
        <dbReference type="Proteomes" id="UP000278036"/>
    </source>
</evidence>
<proteinExistence type="predicted"/>
<dbReference type="Proteomes" id="UP000274097">
    <property type="component" value="Unassembled WGS sequence"/>
</dbReference>
<dbReference type="PANTHER" id="PTHR44591">
    <property type="entry name" value="STRESS RESPONSE REGULATOR PROTEIN 1"/>
    <property type="match status" value="1"/>
</dbReference>
<feature type="modified residue" description="4-aspartylphosphate" evidence="2">
    <location>
        <position position="53"/>
    </location>
</feature>
<dbReference type="InterPro" id="IPR001789">
    <property type="entry name" value="Sig_transdc_resp-reg_receiver"/>
</dbReference>
<dbReference type="PROSITE" id="PS50110">
    <property type="entry name" value="RESPONSE_REGULATORY"/>
    <property type="match status" value="1"/>
</dbReference>
<keyword evidence="6" id="KW-1185">Reference proteome</keyword>
<gene>
    <name evidence="4" type="ORF">D6Z83_01790</name>
    <name evidence="5" type="ORF">EBE87_18100</name>
</gene>
<keyword evidence="1 2" id="KW-0597">Phosphoprotein</keyword>
<dbReference type="SUPFAM" id="SSF52172">
    <property type="entry name" value="CheY-like"/>
    <property type="match status" value="1"/>
</dbReference>
<dbReference type="AlphaFoldDB" id="A0A3A9K3P8"/>
<accession>A0A3A9K3P8</accession>
<dbReference type="InterPro" id="IPR011006">
    <property type="entry name" value="CheY-like_superfamily"/>
</dbReference>
<dbReference type="Gene3D" id="3.40.50.2300">
    <property type="match status" value="1"/>
</dbReference>
<name>A0A3A9K3P8_9PROT</name>
<evidence type="ECO:0000256" key="2">
    <source>
        <dbReference type="PROSITE-ProRule" id="PRU00169"/>
    </source>
</evidence>
<evidence type="ECO:0000313" key="6">
    <source>
        <dbReference type="Proteomes" id="UP000274097"/>
    </source>
</evidence>
<dbReference type="InParanoid" id="A0A3A9K3P8"/>